<evidence type="ECO:0000256" key="1">
    <source>
        <dbReference type="PROSITE-ProRule" id="PRU00169"/>
    </source>
</evidence>
<keyword evidence="5" id="KW-1185">Reference proteome</keyword>
<evidence type="ECO:0000313" key="4">
    <source>
        <dbReference type="EMBL" id="RFC54729.1"/>
    </source>
</evidence>
<dbReference type="InterPro" id="IPR011006">
    <property type="entry name" value="CheY-like_superfamily"/>
</dbReference>
<dbReference type="SMART" id="SM00850">
    <property type="entry name" value="LytTR"/>
    <property type="match status" value="1"/>
</dbReference>
<dbReference type="RefSeq" id="WP_116880563.1">
    <property type="nucleotide sequence ID" value="NZ_QURB01000003.1"/>
</dbReference>
<name>A0A3E1EYU0_9FLAO</name>
<dbReference type="PANTHER" id="PTHR37299">
    <property type="entry name" value="TRANSCRIPTIONAL REGULATOR-RELATED"/>
    <property type="match status" value="1"/>
</dbReference>
<keyword evidence="1" id="KW-0597">Phosphoprotein</keyword>
<dbReference type="InterPro" id="IPR001789">
    <property type="entry name" value="Sig_transdc_resp-reg_receiver"/>
</dbReference>
<dbReference type="Gene3D" id="3.40.50.2300">
    <property type="match status" value="1"/>
</dbReference>
<dbReference type="InterPro" id="IPR007492">
    <property type="entry name" value="LytTR_DNA-bd_dom"/>
</dbReference>
<dbReference type="PANTHER" id="PTHR37299:SF1">
    <property type="entry name" value="STAGE 0 SPORULATION PROTEIN A HOMOLOG"/>
    <property type="match status" value="1"/>
</dbReference>
<dbReference type="Proteomes" id="UP000257127">
    <property type="component" value="Unassembled WGS sequence"/>
</dbReference>
<dbReference type="GO" id="GO:0000156">
    <property type="term" value="F:phosphorelay response regulator activity"/>
    <property type="evidence" value="ECO:0007669"/>
    <property type="project" value="InterPro"/>
</dbReference>
<dbReference type="PROSITE" id="PS50930">
    <property type="entry name" value="HTH_LYTTR"/>
    <property type="match status" value="1"/>
</dbReference>
<protein>
    <submittedName>
        <fullName evidence="4">DNA-binding response regulator</fullName>
    </submittedName>
</protein>
<accession>A0A3E1EYU0</accession>
<evidence type="ECO:0000259" key="2">
    <source>
        <dbReference type="PROSITE" id="PS50110"/>
    </source>
</evidence>
<gene>
    <name evidence="4" type="ORF">DXU93_07010</name>
</gene>
<proteinExistence type="predicted"/>
<sequence length="232" mass="26829">MEFKNVKLLILEDQELIAENLRRILEELGARKIWIATSTEKAEALINEVDFDLLLIDINLGEGQKMGTELMLEIHEKSPIPHIYITANADERNIKSASATFPEGFLEKPYTQQSIQASISIALKKIDKQKLTVTLNNRKILIDVNDILYLETDSNYVNLFLENGQKCVERISLKQLLGRLPLDFIQIHKSYVINLNKVQHFTSTHVKLNKQELPVGRNYKKQFKDKMEQILR</sequence>
<dbReference type="Pfam" id="PF00072">
    <property type="entry name" value="Response_reg"/>
    <property type="match status" value="1"/>
</dbReference>
<dbReference type="EMBL" id="QURB01000003">
    <property type="protein sequence ID" value="RFC54729.1"/>
    <property type="molecule type" value="Genomic_DNA"/>
</dbReference>
<dbReference type="AlphaFoldDB" id="A0A3E1EYU0"/>
<evidence type="ECO:0000259" key="3">
    <source>
        <dbReference type="PROSITE" id="PS50930"/>
    </source>
</evidence>
<comment type="caution">
    <text evidence="4">The sequence shown here is derived from an EMBL/GenBank/DDBJ whole genome shotgun (WGS) entry which is preliminary data.</text>
</comment>
<dbReference type="OrthoDB" id="2962330at2"/>
<keyword evidence="4" id="KW-0238">DNA-binding</keyword>
<feature type="domain" description="HTH LytTR-type" evidence="3">
    <location>
        <begin position="131"/>
        <end position="229"/>
    </location>
</feature>
<dbReference type="Gene3D" id="2.40.50.1020">
    <property type="entry name" value="LytTr DNA-binding domain"/>
    <property type="match status" value="1"/>
</dbReference>
<dbReference type="PROSITE" id="PS50110">
    <property type="entry name" value="RESPONSE_REGULATORY"/>
    <property type="match status" value="1"/>
</dbReference>
<dbReference type="SMART" id="SM00448">
    <property type="entry name" value="REC"/>
    <property type="match status" value="1"/>
</dbReference>
<feature type="modified residue" description="4-aspartylphosphate" evidence="1">
    <location>
        <position position="57"/>
    </location>
</feature>
<dbReference type="InterPro" id="IPR046947">
    <property type="entry name" value="LytR-like"/>
</dbReference>
<reference evidence="4 5" key="1">
    <citation type="submission" date="2018-08" db="EMBL/GenBank/DDBJ databases">
        <title>The draft genome squence of Brumimicrobium sp. N62.</title>
        <authorList>
            <person name="Du Z.-J."/>
            <person name="Luo H.-R."/>
        </authorList>
    </citation>
    <scope>NUCLEOTIDE SEQUENCE [LARGE SCALE GENOMIC DNA]</scope>
    <source>
        <strain evidence="4 5">N62</strain>
    </source>
</reference>
<organism evidence="4 5">
    <name type="scientific">Brumimicrobium aurantiacum</name>
    <dbReference type="NCBI Taxonomy" id="1737063"/>
    <lineage>
        <taxon>Bacteria</taxon>
        <taxon>Pseudomonadati</taxon>
        <taxon>Bacteroidota</taxon>
        <taxon>Flavobacteriia</taxon>
        <taxon>Flavobacteriales</taxon>
        <taxon>Crocinitomicaceae</taxon>
        <taxon>Brumimicrobium</taxon>
    </lineage>
</organism>
<dbReference type="Pfam" id="PF04397">
    <property type="entry name" value="LytTR"/>
    <property type="match status" value="1"/>
</dbReference>
<feature type="domain" description="Response regulatory" evidence="2">
    <location>
        <begin position="7"/>
        <end position="123"/>
    </location>
</feature>
<dbReference type="SUPFAM" id="SSF52172">
    <property type="entry name" value="CheY-like"/>
    <property type="match status" value="1"/>
</dbReference>
<dbReference type="GO" id="GO:0003677">
    <property type="term" value="F:DNA binding"/>
    <property type="evidence" value="ECO:0007669"/>
    <property type="project" value="UniProtKB-KW"/>
</dbReference>
<evidence type="ECO:0000313" key="5">
    <source>
        <dbReference type="Proteomes" id="UP000257127"/>
    </source>
</evidence>